<proteinExistence type="predicted"/>
<dbReference type="InterPro" id="IPR005490">
    <property type="entry name" value="LD_TPept_cat_dom"/>
</dbReference>
<organism evidence="3 4">
    <name type="scientific">Kutzneria chonburiensis</name>
    <dbReference type="NCBI Taxonomy" id="1483604"/>
    <lineage>
        <taxon>Bacteria</taxon>
        <taxon>Bacillati</taxon>
        <taxon>Actinomycetota</taxon>
        <taxon>Actinomycetes</taxon>
        <taxon>Pseudonocardiales</taxon>
        <taxon>Pseudonocardiaceae</taxon>
        <taxon>Kutzneria</taxon>
    </lineage>
</organism>
<protein>
    <submittedName>
        <fullName evidence="3">L,D-transpeptidase</fullName>
    </submittedName>
</protein>
<evidence type="ECO:0000313" key="3">
    <source>
        <dbReference type="EMBL" id="MFC0543045.1"/>
    </source>
</evidence>
<dbReference type="PANTHER" id="PTHR38589:SF1">
    <property type="entry name" value="BLR0621 PROTEIN"/>
    <property type="match status" value="1"/>
</dbReference>
<feature type="signal peptide" evidence="1">
    <location>
        <begin position="1"/>
        <end position="25"/>
    </location>
</feature>
<dbReference type="PANTHER" id="PTHR38589">
    <property type="entry name" value="BLR0621 PROTEIN"/>
    <property type="match status" value="1"/>
</dbReference>
<evidence type="ECO:0000256" key="1">
    <source>
        <dbReference type="SAM" id="SignalP"/>
    </source>
</evidence>
<dbReference type="EMBL" id="JBHLUD010000004">
    <property type="protein sequence ID" value="MFC0543045.1"/>
    <property type="molecule type" value="Genomic_DNA"/>
</dbReference>
<dbReference type="RefSeq" id="WP_273941449.1">
    <property type="nucleotide sequence ID" value="NZ_CP097263.1"/>
</dbReference>
<gene>
    <name evidence="3" type="ORF">ACFFH7_16210</name>
</gene>
<evidence type="ECO:0000313" key="4">
    <source>
        <dbReference type="Proteomes" id="UP001589810"/>
    </source>
</evidence>
<accession>A0ABV6MT40</accession>
<keyword evidence="4" id="KW-1185">Reference proteome</keyword>
<feature type="chain" id="PRO_5046633779" evidence="1">
    <location>
        <begin position="26"/>
        <end position="221"/>
    </location>
</feature>
<comment type="caution">
    <text evidence="3">The sequence shown here is derived from an EMBL/GenBank/DDBJ whole genome shotgun (WGS) entry which is preliminary data.</text>
</comment>
<dbReference type="Pfam" id="PF03734">
    <property type="entry name" value="YkuD"/>
    <property type="match status" value="1"/>
</dbReference>
<keyword evidence="1" id="KW-0732">Signal</keyword>
<feature type="domain" description="L,D-TPase catalytic" evidence="2">
    <location>
        <begin position="57"/>
        <end position="215"/>
    </location>
</feature>
<evidence type="ECO:0000259" key="2">
    <source>
        <dbReference type="Pfam" id="PF03734"/>
    </source>
</evidence>
<sequence length="221" mass="22930">MPNRVVTALAATAVLLATAAAPATASTLPLTYQGSAGQVITVIADSPTATTAVLTAWERHGSKWRAVHGPVTANVGSQGIGQASETTSKTPAGVWTLTEAFGIQANDGTRLPYRQVGTSDWWVSDTTSPLYNTYYHCDPGTCPFNEGAGEDLGKAGPVYDHAVVIDYNRTPVVPGAGSAFFLHVSAGKPTAGCVSIPADDLKAVMAWLDPAQHPVIDIAVK</sequence>
<name>A0ABV6MT40_9PSEU</name>
<reference evidence="3 4" key="1">
    <citation type="submission" date="2024-09" db="EMBL/GenBank/DDBJ databases">
        <authorList>
            <person name="Sun Q."/>
            <person name="Mori K."/>
        </authorList>
    </citation>
    <scope>NUCLEOTIDE SEQUENCE [LARGE SCALE GENOMIC DNA]</scope>
    <source>
        <strain evidence="3 4">TBRC 1432</strain>
    </source>
</reference>
<dbReference type="Proteomes" id="UP001589810">
    <property type="component" value="Unassembled WGS sequence"/>
</dbReference>